<accession>A0A9D4DD74</accession>
<dbReference type="Gene3D" id="3.80.10.10">
    <property type="entry name" value="Ribonuclease Inhibitor"/>
    <property type="match status" value="1"/>
</dbReference>
<gene>
    <name evidence="1" type="ORF">DPMN_180792</name>
</gene>
<evidence type="ECO:0000313" key="1">
    <source>
        <dbReference type="EMBL" id="KAH3746385.1"/>
    </source>
</evidence>
<name>A0A9D4DD74_DREPO</name>
<keyword evidence="2" id="KW-1185">Reference proteome</keyword>
<dbReference type="EMBL" id="JAIWYP010000010">
    <property type="protein sequence ID" value="KAH3746385.1"/>
    <property type="molecule type" value="Genomic_DNA"/>
</dbReference>
<organism evidence="1 2">
    <name type="scientific">Dreissena polymorpha</name>
    <name type="common">Zebra mussel</name>
    <name type="synonym">Mytilus polymorpha</name>
    <dbReference type="NCBI Taxonomy" id="45954"/>
    <lineage>
        <taxon>Eukaryota</taxon>
        <taxon>Metazoa</taxon>
        <taxon>Spiralia</taxon>
        <taxon>Lophotrochozoa</taxon>
        <taxon>Mollusca</taxon>
        <taxon>Bivalvia</taxon>
        <taxon>Autobranchia</taxon>
        <taxon>Heteroconchia</taxon>
        <taxon>Euheterodonta</taxon>
        <taxon>Imparidentia</taxon>
        <taxon>Neoheterodontei</taxon>
        <taxon>Myida</taxon>
        <taxon>Dreissenoidea</taxon>
        <taxon>Dreissenidae</taxon>
        <taxon>Dreissena</taxon>
    </lineage>
</organism>
<dbReference type="SUPFAM" id="SSF52058">
    <property type="entry name" value="L domain-like"/>
    <property type="match status" value="1"/>
</dbReference>
<protein>
    <submittedName>
        <fullName evidence="1">Uncharacterized protein</fullName>
    </submittedName>
</protein>
<sequence length="79" mass="8889">MTFAGLDSLEELDVSNNHNLPFTNSTDSNFFKNLTSLKILRMYGTTHVGYAQEGYPNKLCSNVPTLEEIWIDGLPFAVF</sequence>
<reference evidence="1" key="2">
    <citation type="submission" date="2020-11" db="EMBL/GenBank/DDBJ databases">
        <authorList>
            <person name="McCartney M.A."/>
            <person name="Auch B."/>
            <person name="Kono T."/>
            <person name="Mallez S."/>
            <person name="Becker A."/>
            <person name="Gohl D.M."/>
            <person name="Silverstein K.A.T."/>
            <person name="Koren S."/>
            <person name="Bechman K.B."/>
            <person name="Herman A."/>
            <person name="Abrahante J.E."/>
            <person name="Garbe J."/>
        </authorList>
    </citation>
    <scope>NUCLEOTIDE SEQUENCE</scope>
    <source>
        <strain evidence="1">Duluth1</strain>
        <tissue evidence="1">Whole animal</tissue>
    </source>
</reference>
<proteinExistence type="predicted"/>
<comment type="caution">
    <text evidence="1">The sequence shown here is derived from an EMBL/GenBank/DDBJ whole genome shotgun (WGS) entry which is preliminary data.</text>
</comment>
<dbReference type="Proteomes" id="UP000828390">
    <property type="component" value="Unassembled WGS sequence"/>
</dbReference>
<dbReference type="InterPro" id="IPR032675">
    <property type="entry name" value="LRR_dom_sf"/>
</dbReference>
<evidence type="ECO:0000313" key="2">
    <source>
        <dbReference type="Proteomes" id="UP000828390"/>
    </source>
</evidence>
<reference evidence="1" key="1">
    <citation type="journal article" date="2019" name="bioRxiv">
        <title>The Genome of the Zebra Mussel, Dreissena polymorpha: A Resource for Invasive Species Research.</title>
        <authorList>
            <person name="McCartney M.A."/>
            <person name="Auch B."/>
            <person name="Kono T."/>
            <person name="Mallez S."/>
            <person name="Zhang Y."/>
            <person name="Obille A."/>
            <person name="Becker A."/>
            <person name="Abrahante J.E."/>
            <person name="Garbe J."/>
            <person name="Badalamenti J.P."/>
            <person name="Herman A."/>
            <person name="Mangelson H."/>
            <person name="Liachko I."/>
            <person name="Sullivan S."/>
            <person name="Sone E.D."/>
            <person name="Koren S."/>
            <person name="Silverstein K.A.T."/>
            <person name="Beckman K.B."/>
            <person name="Gohl D.M."/>
        </authorList>
    </citation>
    <scope>NUCLEOTIDE SEQUENCE</scope>
    <source>
        <strain evidence="1">Duluth1</strain>
        <tissue evidence="1">Whole animal</tissue>
    </source>
</reference>
<dbReference type="AlphaFoldDB" id="A0A9D4DD74"/>